<feature type="transmembrane region" description="Helical" evidence="7">
    <location>
        <begin position="89"/>
        <end position="115"/>
    </location>
</feature>
<keyword evidence="7" id="KW-0472">Membrane</keyword>
<keyword evidence="7" id="KW-1133">Transmembrane helix</keyword>
<dbReference type="EMBL" id="JAUUCC010000006">
    <property type="protein sequence ID" value="MEE2049665.1"/>
    <property type="molecule type" value="Genomic_DNA"/>
</dbReference>
<evidence type="ECO:0000256" key="7">
    <source>
        <dbReference type="SAM" id="Phobius"/>
    </source>
</evidence>
<evidence type="ECO:0000256" key="5">
    <source>
        <dbReference type="ARBA" id="ARBA00023049"/>
    </source>
</evidence>
<comment type="similarity">
    <text evidence="6">Belongs to the peptidase M48 family.</text>
</comment>
<name>A0ABU7KK40_9ACTN</name>
<comment type="caution">
    <text evidence="9">The sequence shown here is derived from an EMBL/GenBank/DDBJ whole genome shotgun (WGS) entry which is preliminary data.</text>
</comment>
<evidence type="ECO:0000313" key="10">
    <source>
        <dbReference type="Proteomes" id="UP001348641"/>
    </source>
</evidence>
<evidence type="ECO:0000256" key="3">
    <source>
        <dbReference type="ARBA" id="ARBA00022801"/>
    </source>
</evidence>
<evidence type="ECO:0000256" key="1">
    <source>
        <dbReference type="ARBA" id="ARBA00022670"/>
    </source>
</evidence>
<proteinExistence type="inferred from homology"/>
<gene>
    <name evidence="9" type="ORF">Q8A49_04070</name>
</gene>
<feature type="transmembrane region" description="Helical" evidence="7">
    <location>
        <begin position="34"/>
        <end position="57"/>
    </location>
</feature>
<keyword evidence="4 6" id="KW-0862">Zinc</keyword>
<dbReference type="Gene3D" id="3.30.2010.10">
    <property type="entry name" value="Metalloproteases ('zincins'), catalytic domain"/>
    <property type="match status" value="1"/>
</dbReference>
<evidence type="ECO:0000259" key="8">
    <source>
        <dbReference type="Pfam" id="PF01435"/>
    </source>
</evidence>
<keyword evidence="3 6" id="KW-0378">Hydrolase</keyword>
<feature type="domain" description="Peptidase M48" evidence="8">
    <location>
        <begin position="134"/>
        <end position="198"/>
    </location>
</feature>
<evidence type="ECO:0000313" key="9">
    <source>
        <dbReference type="EMBL" id="MEE2049665.1"/>
    </source>
</evidence>
<dbReference type="Proteomes" id="UP001348641">
    <property type="component" value="Unassembled WGS sequence"/>
</dbReference>
<dbReference type="InterPro" id="IPR001915">
    <property type="entry name" value="Peptidase_M48"/>
</dbReference>
<protein>
    <submittedName>
        <fullName evidence="9">M56 family metallopeptidase</fullName>
    </submittedName>
</protein>
<sequence length="337" mass="35063">MIVALLLLAYAALLAVVGPYVVRRARWVERAPRLGVAAWQALSAAFVISLVLGGLALSVPDLRLGTDLATLLQACLTALRAQYATPGGAAIGASGAALALLVLVRCGWRVTVTLLRATADRRRHRETLRLLGSRHHESGAVVIEHAVPAAYCLPGMRRQIVLTRGAIEALSEEQLRSVLAHERAHLRGRHDLVAALAIGLRTAFPGLALFRAVSEETARLLELVADDAAASSTHRLVAAEAMLNVAGQPSPAGAFAAGGSGTGNRVRRLIAGVHPFGRARTALVSAATAALLALPIGIFTGPAATLLDTACCASDPAAPSHAEICAAMSMTRDCLPR</sequence>
<organism evidence="9 10">
    <name type="scientific">Nocardiopsis tropica</name>
    <dbReference type="NCBI Taxonomy" id="109330"/>
    <lineage>
        <taxon>Bacteria</taxon>
        <taxon>Bacillati</taxon>
        <taxon>Actinomycetota</taxon>
        <taxon>Actinomycetes</taxon>
        <taxon>Streptosporangiales</taxon>
        <taxon>Nocardiopsidaceae</taxon>
        <taxon>Nocardiopsis</taxon>
    </lineage>
</organism>
<dbReference type="PANTHER" id="PTHR34978">
    <property type="entry name" value="POSSIBLE SENSOR-TRANSDUCER PROTEIN BLAR"/>
    <property type="match status" value="1"/>
</dbReference>
<dbReference type="RefSeq" id="WP_330156927.1">
    <property type="nucleotide sequence ID" value="NZ_BAAAJA010000005.1"/>
</dbReference>
<dbReference type="PANTHER" id="PTHR34978:SF3">
    <property type="entry name" value="SLR0241 PROTEIN"/>
    <property type="match status" value="1"/>
</dbReference>
<dbReference type="InterPro" id="IPR052173">
    <property type="entry name" value="Beta-lactam_resp_regulator"/>
</dbReference>
<accession>A0ABU7KK40</accession>
<keyword evidence="5 6" id="KW-0482">Metalloprotease</keyword>
<evidence type="ECO:0000256" key="2">
    <source>
        <dbReference type="ARBA" id="ARBA00022723"/>
    </source>
</evidence>
<dbReference type="Pfam" id="PF01435">
    <property type="entry name" value="Peptidase_M48"/>
    <property type="match status" value="1"/>
</dbReference>
<reference evidence="9 10" key="1">
    <citation type="submission" date="2023-07" db="EMBL/GenBank/DDBJ databases">
        <authorList>
            <person name="Girao M."/>
            <person name="Carvalho M.F."/>
        </authorList>
    </citation>
    <scope>NUCLEOTIDE SEQUENCE [LARGE SCALE GENOMIC DNA]</scope>
    <source>
        <strain evidence="9 10">66/93</strain>
    </source>
</reference>
<evidence type="ECO:0000256" key="4">
    <source>
        <dbReference type="ARBA" id="ARBA00022833"/>
    </source>
</evidence>
<comment type="cofactor">
    <cofactor evidence="6">
        <name>Zn(2+)</name>
        <dbReference type="ChEBI" id="CHEBI:29105"/>
    </cofactor>
    <text evidence="6">Binds 1 zinc ion per subunit.</text>
</comment>
<keyword evidence="1 6" id="KW-0645">Protease</keyword>
<keyword evidence="7" id="KW-0812">Transmembrane</keyword>
<dbReference type="CDD" id="cd07326">
    <property type="entry name" value="M56_BlaR1_MecR1_like"/>
    <property type="match status" value="1"/>
</dbReference>
<keyword evidence="2" id="KW-0479">Metal-binding</keyword>
<evidence type="ECO:0000256" key="6">
    <source>
        <dbReference type="RuleBase" id="RU003983"/>
    </source>
</evidence>